<dbReference type="Pfam" id="PF03450">
    <property type="entry name" value="CO_deh_flav_C"/>
    <property type="match status" value="1"/>
</dbReference>
<dbReference type="SUPFAM" id="SSF55447">
    <property type="entry name" value="CO dehydrogenase flavoprotein C-terminal domain-like"/>
    <property type="match status" value="1"/>
</dbReference>
<protein>
    <submittedName>
        <fullName evidence="3">FAD-binding molybdopterin dehydrogenase</fullName>
    </submittedName>
    <submittedName>
        <fullName evidence="4">Xanthine dehydrogenase YagS FAD-binding subunit</fullName>
        <ecNumber evidence="4">1.17.1.4</ecNumber>
    </submittedName>
</protein>
<evidence type="ECO:0000313" key="4">
    <source>
        <dbReference type="EMBL" id="MBP2065688.1"/>
    </source>
</evidence>
<dbReference type="InterPro" id="IPR036683">
    <property type="entry name" value="CO_DH_flav_C_dom_sf"/>
</dbReference>
<evidence type="ECO:0000313" key="5">
    <source>
        <dbReference type="Proteomes" id="UP000756710"/>
    </source>
</evidence>
<dbReference type="Pfam" id="PF00941">
    <property type="entry name" value="FAD_binding_5"/>
    <property type="match status" value="1"/>
</dbReference>
<keyword evidence="1 4" id="KW-0560">Oxidoreductase</keyword>
<evidence type="ECO:0000256" key="1">
    <source>
        <dbReference type="ARBA" id="ARBA00023002"/>
    </source>
</evidence>
<proteinExistence type="predicted"/>
<evidence type="ECO:0000313" key="3">
    <source>
        <dbReference type="EMBL" id="CDR03399.1"/>
    </source>
</evidence>
<dbReference type="EC" id="1.17.1.4" evidence="4"/>
<dbReference type="PANTHER" id="PTHR42659">
    <property type="entry name" value="XANTHINE DEHYDROGENASE SUBUNIT C-RELATED"/>
    <property type="match status" value="1"/>
</dbReference>
<dbReference type="SUPFAM" id="SSF56176">
    <property type="entry name" value="FAD-binding/transporter-associated domain-like"/>
    <property type="match status" value="1"/>
</dbReference>
<dbReference type="Gene3D" id="3.30.390.50">
    <property type="entry name" value="CO dehydrogenase flavoprotein, C-terminal domain"/>
    <property type="match status" value="1"/>
</dbReference>
<organism evidence="3">
    <name type="scientific">Streptomyces iranensis</name>
    <dbReference type="NCBI Taxonomy" id="576784"/>
    <lineage>
        <taxon>Bacteria</taxon>
        <taxon>Bacillati</taxon>
        <taxon>Actinomycetota</taxon>
        <taxon>Actinomycetes</taxon>
        <taxon>Kitasatosporales</taxon>
        <taxon>Streptomycetaceae</taxon>
        <taxon>Streptomyces</taxon>
        <taxon>Streptomyces violaceusniger group</taxon>
    </lineage>
</organism>
<sequence length="333" mass="35637">MKEFAYARAGDAAEAATLIAQRPDATYLGGGTNLVDLMKLGVTDPGLLIDVSRLPYDRVEHREDGSVLIGATVRNGALAGDPGIRERFPLLSQALLAGASGQLRTVATVGGNLLQRTRCGYFQDVTKPCNKREPGTGCPALRGAHRDLAVLGTSDHCVASHPSDMAVALVALDAVAHVRSVDGGSRTVPVAELYLLPGDTPHRETVLDHGDLITAVELPPPPRGARMRYRKVRDRWSYAFALVSVATAVSVAEDGSLRDVRIALGGVAPRPWRARIAEERLRGARPDEETLREAAMAELAEARPLPDNAFKVDLATDLIVAGVRDLVARRDRA</sequence>
<dbReference type="AlphaFoldDB" id="A0A060ZLA9"/>
<dbReference type="InterPro" id="IPR016169">
    <property type="entry name" value="FAD-bd_PCMH_sub2"/>
</dbReference>
<gene>
    <name evidence="4" type="ORF">J2Z30_006730</name>
    <name evidence="3" type="ORF">SIRAN1191</name>
</gene>
<dbReference type="SMART" id="SM01092">
    <property type="entry name" value="CO_deh_flav_C"/>
    <property type="match status" value="1"/>
</dbReference>
<evidence type="ECO:0000259" key="2">
    <source>
        <dbReference type="PROSITE" id="PS51387"/>
    </source>
</evidence>
<name>A0A060ZLA9_9ACTN</name>
<reference evidence="4 5" key="2">
    <citation type="submission" date="2021-03" db="EMBL/GenBank/DDBJ databases">
        <title>Genomic Encyclopedia of Type Strains, Phase IV (KMG-IV): sequencing the most valuable type-strain genomes for metagenomic binning, comparative biology and taxonomic classification.</title>
        <authorList>
            <person name="Goeker M."/>
        </authorList>
    </citation>
    <scope>NUCLEOTIDE SEQUENCE [LARGE SCALE GENOMIC DNA]</scope>
    <source>
        <strain evidence="4 5">DSM 41954</strain>
    </source>
</reference>
<dbReference type="InterPro" id="IPR002346">
    <property type="entry name" value="Mopterin_DH_FAD-bd"/>
</dbReference>
<dbReference type="InterPro" id="IPR016166">
    <property type="entry name" value="FAD-bd_PCMH"/>
</dbReference>
<dbReference type="EMBL" id="LK022848">
    <property type="protein sequence ID" value="CDR03399.1"/>
    <property type="molecule type" value="Genomic_DNA"/>
</dbReference>
<dbReference type="HOGENOM" id="CLU_058050_1_0_11"/>
<dbReference type="Proteomes" id="UP000756710">
    <property type="component" value="Unassembled WGS sequence"/>
</dbReference>
<dbReference type="InterPro" id="IPR005107">
    <property type="entry name" value="CO_DH_flav_C"/>
</dbReference>
<accession>A0A060ZLA9</accession>
<dbReference type="PROSITE" id="PS51387">
    <property type="entry name" value="FAD_PCMH"/>
    <property type="match status" value="1"/>
</dbReference>
<dbReference type="InterPro" id="IPR016167">
    <property type="entry name" value="FAD-bd_PCMH_sub1"/>
</dbReference>
<dbReference type="PANTHER" id="PTHR42659:SF1">
    <property type="entry name" value="OXIDOREDUCTASE"/>
    <property type="match status" value="1"/>
</dbReference>
<dbReference type="GO" id="GO:0071949">
    <property type="term" value="F:FAD binding"/>
    <property type="evidence" value="ECO:0007669"/>
    <property type="project" value="InterPro"/>
</dbReference>
<reference evidence="3" key="1">
    <citation type="submission" date="2014-05" db="EMBL/GenBank/DDBJ databases">
        <authorList>
            <person name="Horn Fabian"/>
        </authorList>
    </citation>
    <scope>NUCLEOTIDE SEQUENCE</scope>
</reference>
<dbReference type="InterPro" id="IPR051312">
    <property type="entry name" value="Diverse_Substr_Oxidored"/>
</dbReference>
<dbReference type="RefSeq" id="WP_044567739.1">
    <property type="nucleotide sequence ID" value="NZ_BAABDR010000041.1"/>
</dbReference>
<dbReference type="EMBL" id="JAGGLR010000020">
    <property type="protein sequence ID" value="MBP2065688.1"/>
    <property type="molecule type" value="Genomic_DNA"/>
</dbReference>
<dbReference type="GO" id="GO:0004854">
    <property type="term" value="F:xanthine dehydrogenase activity"/>
    <property type="evidence" value="ECO:0007669"/>
    <property type="project" value="UniProtKB-EC"/>
</dbReference>
<dbReference type="Gene3D" id="3.30.43.10">
    <property type="entry name" value="Uridine Diphospho-n-acetylenolpyruvylglucosamine Reductase, domain 2"/>
    <property type="match status" value="1"/>
</dbReference>
<feature type="domain" description="FAD-binding PCMH-type" evidence="2">
    <location>
        <begin position="1"/>
        <end position="223"/>
    </location>
</feature>
<dbReference type="InterPro" id="IPR036318">
    <property type="entry name" value="FAD-bd_PCMH-like_sf"/>
</dbReference>
<dbReference type="Gene3D" id="3.30.465.10">
    <property type="match status" value="2"/>
</dbReference>
<keyword evidence="5" id="KW-1185">Reference proteome</keyword>